<feature type="transmembrane region" description="Helical" evidence="6">
    <location>
        <begin position="38"/>
        <end position="64"/>
    </location>
</feature>
<dbReference type="InterPro" id="IPR052921">
    <property type="entry name" value="GPCR1_Superfamily_Member"/>
</dbReference>
<keyword evidence="3 6" id="KW-1133">Transmembrane helix</keyword>
<dbReference type="Ensembl" id="ENSEBUT00000021942.1">
    <property type="protein sequence ID" value="ENSEBUP00000021366.1"/>
    <property type="gene ID" value="ENSEBUG00000013197.1"/>
</dbReference>
<reference evidence="8" key="2">
    <citation type="submission" date="2025-09" db="UniProtKB">
        <authorList>
            <consortium name="Ensembl"/>
        </authorList>
    </citation>
    <scope>IDENTIFICATION</scope>
</reference>
<feature type="transmembrane region" description="Helical" evidence="6">
    <location>
        <begin position="152"/>
        <end position="174"/>
    </location>
</feature>
<comment type="subcellular location">
    <subcellularLocation>
        <location evidence="1">Membrane</location>
        <topology evidence="1">Multi-pass membrane protein</topology>
    </subcellularLocation>
</comment>
<evidence type="ECO:0000256" key="4">
    <source>
        <dbReference type="ARBA" id="ARBA00023136"/>
    </source>
</evidence>
<proteinExistence type="predicted"/>
<dbReference type="PANTHER" id="PTHR26451">
    <property type="entry name" value="G_PROTEIN_RECEP_F1_2 DOMAIN-CONTAINING PROTEIN"/>
    <property type="match status" value="1"/>
</dbReference>
<dbReference type="Gene3D" id="1.20.1070.10">
    <property type="entry name" value="Rhodopsin 7-helix transmembrane proteins"/>
    <property type="match status" value="1"/>
</dbReference>
<dbReference type="GO" id="GO:0004984">
    <property type="term" value="F:olfactory receptor activity"/>
    <property type="evidence" value="ECO:0007669"/>
    <property type="project" value="InterPro"/>
</dbReference>
<dbReference type="Proteomes" id="UP000694388">
    <property type="component" value="Unplaced"/>
</dbReference>
<dbReference type="Pfam" id="PF13853">
    <property type="entry name" value="7tm_4"/>
    <property type="match status" value="1"/>
</dbReference>
<feature type="transmembrane region" description="Helical" evidence="6">
    <location>
        <begin position="71"/>
        <end position="93"/>
    </location>
</feature>
<feature type="transmembrane region" description="Helical" evidence="6">
    <location>
        <begin position="247"/>
        <end position="273"/>
    </location>
</feature>
<dbReference type="GeneTree" id="ENSGT00930000152706"/>
<evidence type="ECO:0000256" key="2">
    <source>
        <dbReference type="ARBA" id="ARBA00022692"/>
    </source>
</evidence>
<reference evidence="8" key="1">
    <citation type="submission" date="2025-08" db="UniProtKB">
        <authorList>
            <consortium name="Ensembl"/>
        </authorList>
    </citation>
    <scope>IDENTIFICATION</scope>
</reference>
<evidence type="ECO:0000259" key="7">
    <source>
        <dbReference type="PROSITE" id="PS50262"/>
    </source>
</evidence>
<feature type="transmembrane region" description="Helical" evidence="6">
    <location>
        <begin position="279"/>
        <end position="302"/>
    </location>
</feature>
<sequence>MSRSLTLISQMNQTVVEYLPLTVTLDVSDIPLDYGGRVILSLFTFIMCISIPLNAAIIAACFYCRFNSPMLLYIALSSFADTSWGVVVISSYFSRIIARREIISFNECLFQLFSGHFTLFQQYLTTWLMYVDRHWAIFWPYGYVALMVNKGGAVKLVIVVLTIGLLLSVSYVVVPTTMVYCNYSVVVHDVICASSPVARSACGNVNPSLIHSLFFQNLVFGLSGFTALYSTWCIVRKCRKSSTEANIKALHTCFTQLFASLAQFISLFVILVLKRFLRIPMFDFILLLISAVTPALVNPIIFEYLPCAVLRRTWCKLYCFDRSYQIWSIFVMKFVRKICWSECE</sequence>
<keyword evidence="2 6" id="KW-0812">Transmembrane</keyword>
<dbReference type="GO" id="GO:0005549">
    <property type="term" value="F:odorant binding"/>
    <property type="evidence" value="ECO:0007669"/>
    <property type="project" value="TreeGrafter"/>
</dbReference>
<dbReference type="SUPFAM" id="SSF81321">
    <property type="entry name" value="Family A G protein-coupled receptor-like"/>
    <property type="match status" value="1"/>
</dbReference>
<feature type="transmembrane region" description="Helical" evidence="6">
    <location>
        <begin position="214"/>
        <end position="235"/>
    </location>
</feature>
<evidence type="ECO:0000256" key="5">
    <source>
        <dbReference type="ARBA" id="ARBA00023224"/>
    </source>
</evidence>
<dbReference type="PANTHER" id="PTHR26451:SF897">
    <property type="entry name" value="TRACE AMINE-ASSOCIATED RECEPTOR 5-LIKE"/>
    <property type="match status" value="1"/>
</dbReference>
<feature type="domain" description="G-protein coupled receptors family 1 profile" evidence="7">
    <location>
        <begin position="53"/>
        <end position="302"/>
    </location>
</feature>
<evidence type="ECO:0000256" key="3">
    <source>
        <dbReference type="ARBA" id="ARBA00022989"/>
    </source>
</evidence>
<evidence type="ECO:0000313" key="9">
    <source>
        <dbReference type="Proteomes" id="UP000694388"/>
    </source>
</evidence>
<keyword evidence="9" id="KW-1185">Reference proteome</keyword>
<dbReference type="PROSITE" id="PS50262">
    <property type="entry name" value="G_PROTEIN_RECEP_F1_2"/>
    <property type="match status" value="1"/>
</dbReference>
<dbReference type="AlphaFoldDB" id="A0A8C4WZC8"/>
<dbReference type="GO" id="GO:0016020">
    <property type="term" value="C:membrane"/>
    <property type="evidence" value="ECO:0007669"/>
    <property type="project" value="UniProtKB-SubCell"/>
</dbReference>
<evidence type="ECO:0000313" key="8">
    <source>
        <dbReference type="Ensembl" id="ENSEBUP00000021366.1"/>
    </source>
</evidence>
<name>A0A8C4WZC8_EPTBU</name>
<protein>
    <recommendedName>
        <fullName evidence="7">G-protein coupled receptors family 1 profile domain-containing protein</fullName>
    </recommendedName>
</protein>
<keyword evidence="4 6" id="KW-0472">Membrane</keyword>
<evidence type="ECO:0000256" key="6">
    <source>
        <dbReference type="SAM" id="Phobius"/>
    </source>
</evidence>
<dbReference type="InterPro" id="IPR017452">
    <property type="entry name" value="GPCR_Rhodpsn_7TM"/>
</dbReference>
<dbReference type="InterPro" id="IPR000725">
    <property type="entry name" value="Olfact_rcpt"/>
</dbReference>
<organism evidence="8 9">
    <name type="scientific">Eptatretus burgeri</name>
    <name type="common">Inshore hagfish</name>
    <dbReference type="NCBI Taxonomy" id="7764"/>
    <lineage>
        <taxon>Eukaryota</taxon>
        <taxon>Metazoa</taxon>
        <taxon>Chordata</taxon>
        <taxon>Craniata</taxon>
        <taxon>Vertebrata</taxon>
        <taxon>Cyclostomata</taxon>
        <taxon>Myxini</taxon>
        <taxon>Myxiniformes</taxon>
        <taxon>Myxinidae</taxon>
        <taxon>Eptatretinae</taxon>
        <taxon>Eptatretus</taxon>
    </lineage>
</organism>
<dbReference type="GO" id="GO:0007186">
    <property type="term" value="P:G protein-coupled receptor signaling pathway"/>
    <property type="evidence" value="ECO:0007669"/>
    <property type="project" value="InterPro"/>
</dbReference>
<keyword evidence="5" id="KW-0807">Transducer</keyword>
<accession>A0A8C4WZC8</accession>
<evidence type="ECO:0000256" key="1">
    <source>
        <dbReference type="ARBA" id="ARBA00004141"/>
    </source>
</evidence>